<organism evidence="1">
    <name type="scientific">Vaccinia virus</name>
    <name type="common">VACV</name>
    <name type="synonym">Orthopoxvirus vaccinia</name>
    <dbReference type="NCBI Taxonomy" id="10245"/>
    <lineage>
        <taxon>Viruses</taxon>
        <taxon>Varidnaviria</taxon>
        <taxon>Bamfordvirae</taxon>
        <taxon>Nucleocytoviricota</taxon>
        <taxon>Pokkesviricetes</taxon>
        <taxon>Chitovirales</taxon>
        <taxon>Poxviridae</taxon>
        <taxon>Chordopoxvirinae</taxon>
        <taxon>Orthopoxvirus</taxon>
    </lineage>
</organism>
<dbReference type="Pfam" id="PF03341">
    <property type="entry name" value="Pox_mRNA-cap"/>
    <property type="match status" value="1"/>
</dbReference>
<dbReference type="InterPro" id="IPR005009">
    <property type="entry name" value="Poxvirus_mRNA-cap_ssu"/>
</dbReference>
<reference evidence="1" key="1">
    <citation type="journal article" date="2018" name="Emerg. Infect. Dis.">
        <title>Ocular Vaccinia Infection in Dairy Worker, Brazil.</title>
        <authorList>
            <person name="Teixeira Lima M."/>
            <person name="Pereira Oliveira G."/>
            <person name="Bretas de Oliveira D."/>
            <person name="Mesquita Vaz S."/>
            <person name="de Souza Trindade G."/>
            <person name="Santos Abrahao J."/>
            <person name="Geessien Kroon E."/>
        </authorList>
    </citation>
    <scope>NUCLEOTIDE SEQUENCE [LARGE SCALE GENOMIC DNA]</scope>
    <source>
        <strain evidence="1">CEyV1</strain>
    </source>
</reference>
<evidence type="ECO:0000313" key="1">
    <source>
        <dbReference type="EMBL" id="AUL80255.1"/>
    </source>
</evidence>
<dbReference type="Proteomes" id="UP000270450">
    <property type="component" value="Segment"/>
</dbReference>
<accession>A0A2I6J1C1</accession>
<dbReference type="GO" id="GO:0004482">
    <property type="term" value="F:mRNA 5'-cap (guanine-N7-)-methyltransferase activity"/>
    <property type="evidence" value="ECO:0007669"/>
    <property type="project" value="InterPro"/>
</dbReference>
<proteinExistence type="predicted"/>
<protein>
    <submittedName>
        <fullName evidence="1">CNPV071 mRNA capping enzyme small subunit</fullName>
    </submittedName>
</protein>
<name>A0A2I6J1C1_VACCV</name>
<dbReference type="EMBL" id="MG012795">
    <property type="protein sequence ID" value="AUL80255.1"/>
    <property type="molecule type" value="Genomic_DNA"/>
</dbReference>
<sequence length="69" mass="7965">MDEIVKNIREGTHDLLPFYEPLPELNLSLDKSPLPGLEYGANYFLQISSVNDLNRMPTDMLKLFTHDIM</sequence>